<keyword evidence="2" id="KW-0378">Hydrolase</keyword>
<name>C1ARJ5_RHOOB</name>
<dbReference type="InterPro" id="IPR013595">
    <property type="entry name" value="Pept_S33_TAP-like_C"/>
</dbReference>
<dbReference type="Proteomes" id="UP000002212">
    <property type="component" value="Chromosome"/>
</dbReference>
<accession>C1ARJ5</accession>
<evidence type="ECO:0000313" key="2">
    <source>
        <dbReference type="EMBL" id="BAH48672.1"/>
    </source>
</evidence>
<gene>
    <name evidence="2" type="ordered locus">ROP_04250</name>
</gene>
<feature type="domain" description="Peptidase S33 tripeptidyl aminopeptidase-like C-terminal" evidence="1">
    <location>
        <begin position="190"/>
        <end position="275"/>
    </location>
</feature>
<dbReference type="SUPFAM" id="SSF53474">
    <property type="entry name" value="alpha/beta-Hydrolases"/>
    <property type="match status" value="1"/>
</dbReference>
<dbReference type="Gene3D" id="3.40.50.1820">
    <property type="entry name" value="alpha/beta hydrolase"/>
    <property type="match status" value="1"/>
</dbReference>
<dbReference type="EMBL" id="AP011115">
    <property type="protein sequence ID" value="BAH48672.1"/>
    <property type="molecule type" value="Genomic_DNA"/>
</dbReference>
<protein>
    <submittedName>
        <fullName evidence="2">Putative aminopeptidase</fullName>
    </submittedName>
</protein>
<dbReference type="STRING" id="632772.ROP_04250"/>
<dbReference type="Pfam" id="PF08386">
    <property type="entry name" value="Abhydrolase_4"/>
    <property type="match status" value="1"/>
</dbReference>
<dbReference type="AlphaFoldDB" id="C1ARJ5"/>
<organism evidence="2 3">
    <name type="scientific">Rhodococcus opacus (strain B4)</name>
    <dbReference type="NCBI Taxonomy" id="632772"/>
    <lineage>
        <taxon>Bacteria</taxon>
        <taxon>Bacillati</taxon>
        <taxon>Actinomycetota</taxon>
        <taxon>Actinomycetes</taxon>
        <taxon>Mycobacteriales</taxon>
        <taxon>Nocardiaceae</taxon>
        <taxon>Rhodococcus</taxon>
    </lineage>
</organism>
<reference evidence="2 3" key="1">
    <citation type="submission" date="2009-03" db="EMBL/GenBank/DDBJ databases">
        <title>Comparison of the complete genome sequences of Rhodococcus erythropolis PR4 and Rhodococcus opacus B4.</title>
        <authorList>
            <person name="Takarada H."/>
            <person name="Sekine M."/>
            <person name="Hosoyama A."/>
            <person name="Yamada R."/>
            <person name="Fujisawa T."/>
            <person name="Omata S."/>
            <person name="Shimizu A."/>
            <person name="Tsukatani N."/>
            <person name="Tanikawa S."/>
            <person name="Fujita N."/>
            <person name="Harayama S."/>
        </authorList>
    </citation>
    <scope>NUCLEOTIDE SEQUENCE [LARGE SCALE GENOMIC DNA]</scope>
    <source>
        <strain evidence="2 3">B4</strain>
    </source>
</reference>
<dbReference type="PATRIC" id="fig|632772.20.peg.475"/>
<dbReference type="GO" id="GO:0004177">
    <property type="term" value="F:aminopeptidase activity"/>
    <property type="evidence" value="ECO:0007669"/>
    <property type="project" value="UniProtKB-KW"/>
</dbReference>
<dbReference type="HOGENOM" id="CLU_966051_0_0_11"/>
<dbReference type="InterPro" id="IPR029058">
    <property type="entry name" value="AB_hydrolase_fold"/>
</dbReference>
<proteinExistence type="predicted"/>
<evidence type="ECO:0000259" key="1">
    <source>
        <dbReference type="Pfam" id="PF08386"/>
    </source>
</evidence>
<dbReference type="KEGG" id="rop:ROP_04250"/>
<keyword evidence="2" id="KW-0031">Aminopeptidase</keyword>
<evidence type="ECO:0000313" key="3">
    <source>
        <dbReference type="Proteomes" id="UP000002212"/>
    </source>
</evidence>
<sequence>MLGVSYGTLIADRYARRYGDHVNRFVLDSVVGPGPDGRDDWHAFGLRQAEALLSQRETMIGWWAQHAERFGLGSDPVAVRRNYDVARHLPPSGRIGADEFDRAVYRALGRTERWQPLGDALARALHTGDLQTLEAVVPGIDDERRNSEAANRTVVCADSTETLPPTAILAGRSALRELDPQPIVTGLEAEVCAFWPMDRPTEPMPAAQPEVGAHLLLVAGTHDPVTPVTDAERRHRQWPGSGLITSAQTWSHGVFASQRIDCVDEAVADFLLGASASVRQCTGPGLPR</sequence>
<keyword evidence="2" id="KW-0645">Protease</keyword>